<dbReference type="InterPro" id="IPR008824">
    <property type="entry name" value="RuvB-like_N"/>
</dbReference>
<dbReference type="Proteomes" id="UP001460679">
    <property type="component" value="Chromosome"/>
</dbReference>
<dbReference type="Pfam" id="PF05496">
    <property type="entry name" value="RuvB_N"/>
    <property type="match status" value="1"/>
</dbReference>
<gene>
    <name evidence="4" type="ORF">WG616_02185</name>
</gene>
<dbReference type="EMBL" id="CP148066">
    <property type="protein sequence ID" value="WXL28158.1"/>
    <property type="molecule type" value="Genomic_DNA"/>
</dbReference>
<dbReference type="RefSeq" id="WP_205498358.1">
    <property type="nucleotide sequence ID" value="NZ_CP148066.1"/>
</dbReference>
<dbReference type="InterPro" id="IPR051314">
    <property type="entry name" value="AAA_ATPase_RarA/MGS1/WRNIP1"/>
</dbReference>
<dbReference type="SUPFAM" id="SSF52540">
    <property type="entry name" value="P-loop containing nucleoside triphosphate hydrolases"/>
    <property type="match status" value="1"/>
</dbReference>
<organism evidence="4 5">
    <name type="scientific">[Mycoplasma] gypis</name>
    <dbReference type="NCBI Taxonomy" id="92404"/>
    <lineage>
        <taxon>Bacteria</taxon>
        <taxon>Bacillati</taxon>
        <taxon>Mycoplasmatota</taxon>
        <taxon>Mycoplasmoidales</taxon>
        <taxon>Metamycoplasmataceae</taxon>
        <taxon>Metamycoplasma</taxon>
    </lineage>
</organism>
<accession>A0ABZ2RPW2</accession>
<proteinExistence type="predicted"/>
<dbReference type="InterPro" id="IPR021886">
    <property type="entry name" value="MgsA_C"/>
</dbReference>
<sequence length="404" mass="47153">MDLAIDLRPRQLNDFICSSKQKDLFERIIKNQDLRSFIFYGSPGSGKTTISFILANSLNQKFDYFNAAVDNKQSLIEKIANNKILIIDEIHRLNKDKQDILLPHLESKEITIYATTTENPFFKVNPALRSRCNIIEIFKPTLIEMSEYLQKINEENNFFVVENKKVYEFIAKYSNLDFRIALNNLDLLSKNYRNEKIDPENIRDILPGFNISIDQDGDEFYNYLSAFHKSLRGSDVDAALYWGFLLYQSQNFDAMFRRMICASYEDVGLANPYLATFVHNAISDFERLGFAEGYLPIAFAIINIALSPKSNSVYNAHNQVMQAIQDGNNFEVPNHLKDAHYKSAQKLGRGVDYVYPHNFKNNWYQQQYLPDQIKNTHFFEYGKNSYEQKILNYWQKIKGEKNEI</sequence>
<evidence type="ECO:0000256" key="1">
    <source>
        <dbReference type="ARBA" id="ARBA00022741"/>
    </source>
</evidence>
<dbReference type="CDD" id="cd00009">
    <property type="entry name" value="AAA"/>
    <property type="match status" value="1"/>
</dbReference>
<dbReference type="Gene3D" id="1.10.3710.10">
    <property type="entry name" value="DNA polymerase III clamp loader subunits, C-terminal domain"/>
    <property type="match status" value="1"/>
</dbReference>
<keyword evidence="2" id="KW-0067">ATP-binding</keyword>
<dbReference type="PANTHER" id="PTHR13779">
    <property type="entry name" value="WERNER HELICASE-INTERACTING PROTEIN 1 FAMILY MEMBER"/>
    <property type="match status" value="1"/>
</dbReference>
<reference evidence="4" key="1">
    <citation type="submission" date="2024-03" db="EMBL/GenBank/DDBJ databases">
        <title>Complete genome sequence of Mycoplasma gypis type strain B1/T1.</title>
        <authorList>
            <person name="Spergser J."/>
        </authorList>
    </citation>
    <scope>NUCLEOTIDE SEQUENCE [LARGE SCALE GENOMIC DNA]</scope>
    <source>
        <strain evidence="4">B1/T1</strain>
    </source>
</reference>
<dbReference type="Pfam" id="PF12002">
    <property type="entry name" value="MgsA_C"/>
    <property type="match status" value="1"/>
</dbReference>
<dbReference type="InterPro" id="IPR008921">
    <property type="entry name" value="DNA_pol3_clamp-load_cplx_C"/>
</dbReference>
<evidence type="ECO:0000259" key="3">
    <source>
        <dbReference type="SMART" id="SM00382"/>
    </source>
</evidence>
<dbReference type="InterPro" id="IPR027417">
    <property type="entry name" value="P-loop_NTPase"/>
</dbReference>
<evidence type="ECO:0000256" key="2">
    <source>
        <dbReference type="ARBA" id="ARBA00022840"/>
    </source>
</evidence>
<dbReference type="SUPFAM" id="SSF48019">
    <property type="entry name" value="post-AAA+ oligomerization domain-like"/>
    <property type="match status" value="1"/>
</dbReference>
<evidence type="ECO:0000313" key="5">
    <source>
        <dbReference type="Proteomes" id="UP001460679"/>
    </source>
</evidence>
<feature type="domain" description="AAA+ ATPase" evidence="3">
    <location>
        <begin position="33"/>
        <end position="141"/>
    </location>
</feature>
<dbReference type="Pfam" id="PF16193">
    <property type="entry name" value="AAA_assoc_2"/>
    <property type="match status" value="1"/>
</dbReference>
<dbReference type="Gene3D" id="1.10.8.60">
    <property type="match status" value="1"/>
</dbReference>
<dbReference type="InterPro" id="IPR003593">
    <property type="entry name" value="AAA+_ATPase"/>
</dbReference>
<dbReference type="Gene3D" id="3.40.50.300">
    <property type="entry name" value="P-loop containing nucleotide triphosphate hydrolases"/>
    <property type="match status" value="1"/>
</dbReference>
<evidence type="ECO:0000313" key="4">
    <source>
        <dbReference type="EMBL" id="WXL28158.1"/>
    </source>
</evidence>
<dbReference type="SMART" id="SM00382">
    <property type="entry name" value="AAA"/>
    <property type="match status" value="1"/>
</dbReference>
<keyword evidence="1" id="KW-0547">Nucleotide-binding</keyword>
<keyword evidence="5" id="KW-1185">Reference proteome</keyword>
<dbReference type="PANTHER" id="PTHR13779:SF7">
    <property type="entry name" value="ATPASE WRNIP1"/>
    <property type="match status" value="1"/>
</dbReference>
<name>A0ABZ2RPW2_9BACT</name>
<dbReference type="InterPro" id="IPR032423">
    <property type="entry name" value="AAA_assoc_2"/>
</dbReference>
<protein>
    <submittedName>
        <fullName evidence="4">Replication-associated recombination protein A</fullName>
    </submittedName>
</protein>
<dbReference type="Gene3D" id="1.20.272.10">
    <property type="match status" value="1"/>
</dbReference>